<evidence type="ECO:0000256" key="7">
    <source>
        <dbReference type="ARBA" id="ARBA00024197"/>
    </source>
</evidence>
<evidence type="ECO:0000256" key="1">
    <source>
        <dbReference type="ARBA" id="ARBA00004401"/>
    </source>
</evidence>
<dbReference type="EMBL" id="JAVRIC010000025">
    <property type="protein sequence ID" value="MDT0498707.1"/>
    <property type="molecule type" value="Genomic_DNA"/>
</dbReference>
<keyword evidence="6" id="KW-0143">Chaperone</keyword>
<accession>A0ABU2WLG9</accession>
<evidence type="ECO:0000259" key="10">
    <source>
        <dbReference type="Pfam" id="PF09976"/>
    </source>
</evidence>
<comment type="subcellular location">
    <subcellularLocation>
        <location evidence="1">Cell membrane</location>
        <topology evidence="1">Single-pass type II membrane protein</topology>
    </subcellularLocation>
</comment>
<evidence type="ECO:0000256" key="3">
    <source>
        <dbReference type="ARBA" id="ARBA00022692"/>
    </source>
</evidence>
<evidence type="ECO:0000256" key="5">
    <source>
        <dbReference type="ARBA" id="ARBA00023136"/>
    </source>
</evidence>
<keyword evidence="4 9" id="KW-1133">Transmembrane helix</keyword>
<dbReference type="Proteomes" id="UP001254608">
    <property type="component" value="Unassembled WGS sequence"/>
</dbReference>
<evidence type="ECO:0000313" key="11">
    <source>
        <dbReference type="EMBL" id="MDT0498707.1"/>
    </source>
</evidence>
<evidence type="ECO:0000256" key="8">
    <source>
        <dbReference type="ARBA" id="ARBA00024235"/>
    </source>
</evidence>
<dbReference type="InterPro" id="IPR011990">
    <property type="entry name" value="TPR-like_helical_dom_sf"/>
</dbReference>
<evidence type="ECO:0000256" key="4">
    <source>
        <dbReference type="ARBA" id="ARBA00022989"/>
    </source>
</evidence>
<sequence>MSHYDDEQQAEVVKKWFLENWLALVAGLAIGLGAIFGWQGWQSIKQEKSAEASRMYEEARQALDSGDIEEASALAAKLSDDYSGTPYDDQVALLLARYHVDQGELPAAAEQLRSVVDGNADEPLKQVARLRLARVLWAQDQTEEALAELDAGGSGEFVSLFEELRGDIMLTQGDRAAARQAYQKAIEAGNEAAANRELLQQKLDDLADVVNS</sequence>
<name>A0ABU2WLG9_9GAMM</name>
<dbReference type="PANTHER" id="PTHR38035">
    <property type="entry name" value="UPF0070 PROTEIN YFGM"/>
    <property type="match status" value="1"/>
</dbReference>
<comment type="caution">
    <text evidence="11">The sequence shown here is derived from an EMBL/GenBank/DDBJ whole genome shotgun (WGS) entry which is preliminary data.</text>
</comment>
<evidence type="ECO:0000256" key="2">
    <source>
        <dbReference type="ARBA" id="ARBA00022475"/>
    </source>
</evidence>
<evidence type="ECO:0000256" key="6">
    <source>
        <dbReference type="ARBA" id="ARBA00023186"/>
    </source>
</evidence>
<gene>
    <name evidence="11" type="ORF">RM530_15260</name>
</gene>
<keyword evidence="3 9" id="KW-0812">Transmembrane</keyword>
<feature type="transmembrane region" description="Helical" evidence="9">
    <location>
        <begin position="20"/>
        <end position="38"/>
    </location>
</feature>
<dbReference type="Gene3D" id="1.25.40.10">
    <property type="entry name" value="Tetratricopeptide repeat domain"/>
    <property type="match status" value="1"/>
</dbReference>
<dbReference type="InterPro" id="IPR018704">
    <property type="entry name" value="SecYEG/CpoB_TPR"/>
</dbReference>
<dbReference type="PANTHER" id="PTHR38035:SF1">
    <property type="entry name" value="ANCILLARY SECYEG TRANSLOCON SUBUNIT"/>
    <property type="match status" value="1"/>
</dbReference>
<evidence type="ECO:0000256" key="9">
    <source>
        <dbReference type="SAM" id="Phobius"/>
    </source>
</evidence>
<protein>
    <recommendedName>
        <fullName evidence="8">Ancillary SecYEG translocon subunit</fullName>
    </recommendedName>
</protein>
<dbReference type="SUPFAM" id="SSF48452">
    <property type="entry name" value="TPR-like"/>
    <property type="match status" value="1"/>
</dbReference>
<organism evidence="11 12">
    <name type="scientific">Banduia mediterranea</name>
    <dbReference type="NCBI Taxonomy" id="3075609"/>
    <lineage>
        <taxon>Bacteria</taxon>
        <taxon>Pseudomonadati</taxon>
        <taxon>Pseudomonadota</taxon>
        <taxon>Gammaproteobacteria</taxon>
        <taxon>Nevskiales</taxon>
        <taxon>Algiphilaceae</taxon>
        <taxon>Banduia</taxon>
    </lineage>
</organism>
<dbReference type="PIRSF" id="PIRSF006170">
    <property type="entry name" value="YfgM"/>
    <property type="match status" value="1"/>
</dbReference>
<evidence type="ECO:0000313" key="12">
    <source>
        <dbReference type="Proteomes" id="UP001254608"/>
    </source>
</evidence>
<proteinExistence type="inferred from homology"/>
<comment type="similarity">
    <text evidence="7">Belongs to the YfgM family.</text>
</comment>
<dbReference type="InterPro" id="IPR026039">
    <property type="entry name" value="YfgM"/>
</dbReference>
<feature type="domain" description="Ancillary SecYEG translocon subunit/Cell division coordinator CpoB TPR" evidence="10">
    <location>
        <begin position="14"/>
        <end position="207"/>
    </location>
</feature>
<keyword evidence="5 9" id="KW-0472">Membrane</keyword>
<dbReference type="RefSeq" id="WP_311366120.1">
    <property type="nucleotide sequence ID" value="NZ_JAVRIC010000025.1"/>
</dbReference>
<dbReference type="Pfam" id="PF09976">
    <property type="entry name" value="TPR_21"/>
    <property type="match status" value="1"/>
</dbReference>
<keyword evidence="12" id="KW-1185">Reference proteome</keyword>
<keyword evidence="2" id="KW-1003">Cell membrane</keyword>
<reference evidence="11 12" key="1">
    <citation type="submission" date="2023-09" db="EMBL/GenBank/DDBJ databases">
        <authorList>
            <person name="Rey-Velasco X."/>
        </authorList>
    </citation>
    <scope>NUCLEOTIDE SEQUENCE [LARGE SCALE GENOMIC DNA]</scope>
    <source>
        <strain evidence="11 12">W345</strain>
    </source>
</reference>